<feature type="transmembrane region" description="Helical" evidence="6">
    <location>
        <begin position="120"/>
        <end position="139"/>
    </location>
</feature>
<evidence type="ECO:0000313" key="7">
    <source>
        <dbReference type="EMBL" id="OIW13969.1"/>
    </source>
</evidence>
<dbReference type="Pfam" id="PF04819">
    <property type="entry name" value="DUF716"/>
    <property type="match status" value="1"/>
</dbReference>
<evidence type="ECO:0000256" key="3">
    <source>
        <dbReference type="ARBA" id="ARBA00022692"/>
    </source>
</evidence>
<feature type="transmembrane region" description="Helical" evidence="6">
    <location>
        <begin position="177"/>
        <end position="201"/>
    </location>
</feature>
<dbReference type="InterPro" id="IPR006904">
    <property type="entry name" value="DUF716"/>
</dbReference>
<keyword evidence="4 6" id="KW-1133">Transmembrane helix</keyword>
<evidence type="ECO:0000256" key="2">
    <source>
        <dbReference type="ARBA" id="ARBA00006948"/>
    </source>
</evidence>
<dbReference type="OrthoDB" id="551896at2759"/>
<dbReference type="PANTHER" id="PTHR46285">
    <property type="entry name" value="PROTEINASE INHIBITOR I4, SERPIN (DUF716)-RELATED"/>
    <property type="match status" value="1"/>
</dbReference>
<dbReference type="AlphaFoldDB" id="A0A4P1RME2"/>
<keyword evidence="5 6" id="KW-0472">Membrane</keyword>
<sequence length="302" mass="34377">MGTLIGHVAPGFGFLFIGLWHLYNHIKLHALNPKSYISSPWFPTSKSKYFELFLIIAGSTASISMELFIGPSRHHPLDHDGTIPSYHLHNFEHSLISMTFLVYATFAIILDNIHTEIRKALTNLLASIAFAQQLFLLHLHSADHNGPEGQYHLLLQLLIIVSLLTTVMGISMPKSFLLGFVRSLSIFFQGLWLMLMGFMLWTPTLIPKGCFKEGHNLVRCNDHEALNRAKSLVNIQFSLFFVLVTIFGMSLYLVLIQFYGENGIIVTYFSLGIDDEEEYRVDDKSSDDVESQKRLMNKYPLH</sequence>
<dbReference type="PANTHER" id="PTHR46285:SF3">
    <property type="entry name" value="PROTEINASE INHIBITOR I4, SERPIN (DUF716)"/>
    <property type="match status" value="1"/>
</dbReference>
<feature type="transmembrane region" description="Helical" evidence="6">
    <location>
        <begin position="6"/>
        <end position="23"/>
    </location>
</feature>
<comment type="similarity">
    <text evidence="2">Belongs to the TMEM45 family.</text>
</comment>
<dbReference type="Proteomes" id="UP000188354">
    <property type="component" value="Chromosome LG04"/>
</dbReference>
<organism evidence="7 8">
    <name type="scientific">Lupinus angustifolius</name>
    <name type="common">Narrow-leaved blue lupine</name>
    <dbReference type="NCBI Taxonomy" id="3871"/>
    <lineage>
        <taxon>Eukaryota</taxon>
        <taxon>Viridiplantae</taxon>
        <taxon>Streptophyta</taxon>
        <taxon>Embryophyta</taxon>
        <taxon>Tracheophyta</taxon>
        <taxon>Spermatophyta</taxon>
        <taxon>Magnoliopsida</taxon>
        <taxon>eudicotyledons</taxon>
        <taxon>Gunneridae</taxon>
        <taxon>Pentapetalae</taxon>
        <taxon>rosids</taxon>
        <taxon>fabids</taxon>
        <taxon>Fabales</taxon>
        <taxon>Fabaceae</taxon>
        <taxon>Papilionoideae</taxon>
        <taxon>50 kb inversion clade</taxon>
        <taxon>genistoids sensu lato</taxon>
        <taxon>core genistoids</taxon>
        <taxon>Genisteae</taxon>
        <taxon>Lupinus</taxon>
    </lineage>
</organism>
<comment type="subcellular location">
    <subcellularLocation>
        <location evidence="1">Membrane</location>
        <topology evidence="1">Multi-pass membrane protein</topology>
    </subcellularLocation>
</comment>
<evidence type="ECO:0000256" key="5">
    <source>
        <dbReference type="ARBA" id="ARBA00023136"/>
    </source>
</evidence>
<proteinExistence type="inferred from homology"/>
<evidence type="ECO:0000256" key="1">
    <source>
        <dbReference type="ARBA" id="ARBA00004141"/>
    </source>
</evidence>
<feature type="transmembrane region" description="Helical" evidence="6">
    <location>
        <begin position="95"/>
        <end position="113"/>
    </location>
</feature>
<dbReference type="GO" id="GO:0016020">
    <property type="term" value="C:membrane"/>
    <property type="evidence" value="ECO:0007669"/>
    <property type="project" value="UniProtKB-SubCell"/>
</dbReference>
<evidence type="ECO:0008006" key="9">
    <source>
        <dbReference type="Google" id="ProtNLM"/>
    </source>
</evidence>
<keyword evidence="8" id="KW-1185">Reference proteome</keyword>
<evidence type="ECO:0000256" key="6">
    <source>
        <dbReference type="SAM" id="Phobius"/>
    </source>
</evidence>
<dbReference type="Gramene" id="OIW13969">
    <property type="protein sequence ID" value="OIW13969"/>
    <property type="gene ID" value="TanjilG_09320"/>
</dbReference>
<accession>A0A4P1RME2</accession>
<dbReference type="EMBL" id="CM007364">
    <property type="protein sequence ID" value="OIW13969.1"/>
    <property type="molecule type" value="Genomic_DNA"/>
</dbReference>
<feature type="transmembrane region" description="Helical" evidence="6">
    <location>
        <begin position="151"/>
        <end position="170"/>
    </location>
</feature>
<evidence type="ECO:0000313" key="8">
    <source>
        <dbReference type="Proteomes" id="UP000188354"/>
    </source>
</evidence>
<name>A0A4P1RME2_LUPAN</name>
<dbReference type="KEGG" id="lang:109344801"/>
<protein>
    <recommendedName>
        <fullName evidence="9">Transmembrane protein 45A-like</fullName>
    </recommendedName>
</protein>
<evidence type="ECO:0000256" key="4">
    <source>
        <dbReference type="ARBA" id="ARBA00022989"/>
    </source>
</evidence>
<gene>
    <name evidence="7" type="ORF">TanjilG_09320</name>
</gene>
<feature type="transmembrane region" description="Helical" evidence="6">
    <location>
        <begin position="49"/>
        <end position="69"/>
    </location>
</feature>
<reference evidence="7 8" key="1">
    <citation type="journal article" date="2017" name="Plant Biotechnol. J.">
        <title>A comprehensive draft genome sequence for lupin (Lupinus angustifolius), an emerging health food: insights into plant-microbe interactions and legume evolution.</title>
        <authorList>
            <person name="Hane J.K."/>
            <person name="Ming Y."/>
            <person name="Kamphuis L.G."/>
            <person name="Nelson M.N."/>
            <person name="Garg G."/>
            <person name="Atkins C.A."/>
            <person name="Bayer P.E."/>
            <person name="Bravo A."/>
            <person name="Bringans S."/>
            <person name="Cannon S."/>
            <person name="Edwards D."/>
            <person name="Foley R."/>
            <person name="Gao L.L."/>
            <person name="Harrison M.J."/>
            <person name="Huang W."/>
            <person name="Hurgobin B."/>
            <person name="Li S."/>
            <person name="Liu C.W."/>
            <person name="McGrath A."/>
            <person name="Morahan G."/>
            <person name="Murray J."/>
            <person name="Weller J."/>
            <person name="Jian J."/>
            <person name="Singh K.B."/>
        </authorList>
    </citation>
    <scope>NUCLEOTIDE SEQUENCE [LARGE SCALE GENOMIC DNA]</scope>
    <source>
        <strain evidence="8">cv. Tanjil</strain>
        <tissue evidence="7">Whole plant</tissue>
    </source>
</reference>
<keyword evidence="3 6" id="KW-0812">Transmembrane</keyword>
<feature type="transmembrane region" description="Helical" evidence="6">
    <location>
        <begin position="235"/>
        <end position="255"/>
    </location>
</feature>